<evidence type="ECO:0000256" key="4">
    <source>
        <dbReference type="ARBA" id="ARBA00022832"/>
    </source>
</evidence>
<dbReference type="PANTHER" id="PTHR23309">
    <property type="entry name" value="3-HYDROXYACYL-COA DEHYROGENASE"/>
    <property type="match status" value="1"/>
</dbReference>
<dbReference type="Pfam" id="PF00378">
    <property type="entry name" value="ECH_1"/>
    <property type="match status" value="1"/>
</dbReference>
<comment type="pathway">
    <text evidence="2">Lipid metabolism; fatty acid beta-oxidation.</text>
</comment>
<dbReference type="PROSITE" id="PS00166">
    <property type="entry name" value="ENOYL_COA_HYDRATASE"/>
    <property type="match status" value="1"/>
</dbReference>
<dbReference type="InterPro" id="IPR036291">
    <property type="entry name" value="NAD(P)-bd_dom_sf"/>
</dbReference>
<name>A0ABU2ZHW4_9SPHN</name>
<keyword evidence="11" id="KW-0456">Lyase</keyword>
<evidence type="ECO:0000256" key="5">
    <source>
        <dbReference type="ARBA" id="ARBA00022963"/>
    </source>
</evidence>
<keyword evidence="10" id="KW-0413">Isomerase</keyword>
<evidence type="ECO:0000313" key="18">
    <source>
        <dbReference type="Proteomes" id="UP001259803"/>
    </source>
</evidence>
<dbReference type="SUPFAM" id="SSF48179">
    <property type="entry name" value="6-phosphogluconate dehydrogenase C-terminal domain-like"/>
    <property type="match status" value="2"/>
</dbReference>
<dbReference type="CDD" id="cd06558">
    <property type="entry name" value="crotonase-like"/>
    <property type="match status" value="1"/>
</dbReference>
<dbReference type="RefSeq" id="WP_311340466.1">
    <property type="nucleotide sequence ID" value="NZ_JAVRHS010000004.1"/>
</dbReference>
<dbReference type="EMBL" id="JAVRHS010000004">
    <property type="protein sequence ID" value="MDT0575884.1"/>
    <property type="molecule type" value="Genomic_DNA"/>
</dbReference>
<dbReference type="Pfam" id="PF00725">
    <property type="entry name" value="3HCDH"/>
    <property type="match status" value="2"/>
</dbReference>
<protein>
    <submittedName>
        <fullName evidence="17">3-hydroxyacyl-CoA dehydrogenase NAD-binding domain-containing protein</fullName>
    </submittedName>
</protein>
<evidence type="ECO:0000256" key="1">
    <source>
        <dbReference type="ARBA" id="ARBA00004275"/>
    </source>
</evidence>
<keyword evidence="7" id="KW-0520">NAD</keyword>
<keyword evidence="5" id="KW-0442">Lipid degradation</keyword>
<keyword evidence="8" id="KW-0443">Lipid metabolism</keyword>
<dbReference type="Pfam" id="PF02737">
    <property type="entry name" value="3HCDH_N"/>
    <property type="match status" value="1"/>
</dbReference>
<feature type="domain" description="3-hydroxyacyl-CoA dehydrogenase C-terminal" evidence="15">
    <location>
        <begin position="473"/>
        <end position="566"/>
    </location>
</feature>
<dbReference type="InterPro" id="IPR029045">
    <property type="entry name" value="ClpP/crotonase-like_dom_sf"/>
</dbReference>
<dbReference type="InterPro" id="IPR018376">
    <property type="entry name" value="Enoyl-CoA_hyd/isom_CS"/>
</dbReference>
<keyword evidence="12" id="KW-0511">Multifunctional enzyme</keyword>
<feature type="domain" description="3-hydroxyacyl-CoA dehydrogenase C-terminal" evidence="15">
    <location>
        <begin position="601"/>
        <end position="683"/>
    </location>
</feature>
<evidence type="ECO:0000256" key="3">
    <source>
        <dbReference type="ARBA" id="ARBA00008750"/>
    </source>
</evidence>
<evidence type="ECO:0000259" key="16">
    <source>
        <dbReference type="Pfam" id="PF02737"/>
    </source>
</evidence>
<dbReference type="InterPro" id="IPR008927">
    <property type="entry name" value="6-PGluconate_DH-like_C_sf"/>
</dbReference>
<evidence type="ECO:0000256" key="12">
    <source>
        <dbReference type="ARBA" id="ARBA00023268"/>
    </source>
</evidence>
<sequence length="691" mass="73731">MKRQVTYRRDGNIAEALIDNSAAGANVQQISGSLAEALRTFDKDMQAEALIIRCLGRSFVGDADVDAFGKAQPRVGEVFSAMDRIGKPIVAVVHGKVLGAGLELALSAHYRIADEGAVFGFPEVKQGRIPANGGTQRTPRLAGLDLAIRLVAQGEKIDAGAAKAAGLIDEIARGDLARAARDFANMLLDQDAGPRSAGDLPMPADDPALFSAARKFLGRRMRGHEAPLIALDALCLGYETDFADALDREHAMGKVAVAGPQARALRHVHAAERMVAHVPGLGADIAPRRIDTAGVVGLGTMGRGIVMAIAAAGIPVVAVAQNEAQVAAAQKAVGTMWSKSVARGSLTQHAMDEQMARVTWSADMATLDAAQLVIEAVTEDPDIKADVFQELGRMARSGTILASNTSFLDLAMLADASGRPAEVAGMHFFNPAHVMRLLENVRTQRTAPDVVATIMAFGRKIGKLPVLSGACDGFIVNRMLAKRSREGFFLIEEGATPQAIDEAMTEFGFPMGPLALGDLAGLDVQAAARKARRSTMTERELRADFPEQMVAAGRLGQKTGAGWYAYDDKRKASDDPYTRAMIVAHAARHAIPLRDIDRQEIVERLILAMVNEGARLLGEGIVPRPHEIDVAMINGIGFPAFTGGPMFWADQRGLQTVLATIERFAAEQGAQYWTPAPLLVERAAQDKGFYS</sequence>
<dbReference type="InterPro" id="IPR006176">
    <property type="entry name" value="3-OHacyl-CoA_DH_NAD-bd"/>
</dbReference>
<keyword evidence="18" id="KW-1185">Reference proteome</keyword>
<evidence type="ECO:0000256" key="6">
    <source>
        <dbReference type="ARBA" id="ARBA00023002"/>
    </source>
</evidence>
<keyword evidence="9" id="KW-0576">Peroxisome</keyword>
<gene>
    <name evidence="17" type="ORF">RM533_06770</name>
</gene>
<evidence type="ECO:0000256" key="2">
    <source>
        <dbReference type="ARBA" id="ARBA00005005"/>
    </source>
</evidence>
<reference evidence="17 18" key="1">
    <citation type="submission" date="2023-09" db="EMBL/GenBank/DDBJ databases">
        <authorList>
            <person name="Rey-Velasco X."/>
        </authorList>
    </citation>
    <scope>NUCLEOTIDE SEQUENCE [LARGE SCALE GENOMIC DNA]</scope>
    <source>
        <strain evidence="17 18">F390</strain>
    </source>
</reference>
<accession>A0ABU2ZHW4</accession>
<dbReference type="Proteomes" id="UP001259803">
    <property type="component" value="Unassembled WGS sequence"/>
</dbReference>
<feature type="domain" description="3-hydroxyacyl-CoA dehydrogenase NAD binding" evidence="16">
    <location>
        <begin position="293"/>
        <end position="468"/>
    </location>
</feature>
<evidence type="ECO:0000256" key="11">
    <source>
        <dbReference type="ARBA" id="ARBA00023239"/>
    </source>
</evidence>
<evidence type="ECO:0000256" key="14">
    <source>
        <dbReference type="RuleBase" id="RU003707"/>
    </source>
</evidence>
<evidence type="ECO:0000256" key="7">
    <source>
        <dbReference type="ARBA" id="ARBA00023027"/>
    </source>
</evidence>
<comment type="similarity">
    <text evidence="14">Belongs to the enoyl-CoA hydratase/isomerase family.</text>
</comment>
<dbReference type="InterPro" id="IPR006108">
    <property type="entry name" value="3HC_DH_C"/>
</dbReference>
<organism evidence="17 18">
    <name type="scientific">Croceicoccus esteveae</name>
    <dbReference type="NCBI Taxonomy" id="3075597"/>
    <lineage>
        <taxon>Bacteria</taxon>
        <taxon>Pseudomonadati</taxon>
        <taxon>Pseudomonadota</taxon>
        <taxon>Alphaproteobacteria</taxon>
        <taxon>Sphingomonadales</taxon>
        <taxon>Erythrobacteraceae</taxon>
        <taxon>Croceicoccus</taxon>
    </lineage>
</organism>
<dbReference type="Gene3D" id="1.10.1040.50">
    <property type="match status" value="1"/>
</dbReference>
<evidence type="ECO:0000256" key="8">
    <source>
        <dbReference type="ARBA" id="ARBA00023098"/>
    </source>
</evidence>
<comment type="caution">
    <text evidence="17">The sequence shown here is derived from an EMBL/GenBank/DDBJ whole genome shotgun (WGS) entry which is preliminary data.</text>
</comment>
<keyword evidence="6" id="KW-0560">Oxidoreductase</keyword>
<evidence type="ECO:0000256" key="9">
    <source>
        <dbReference type="ARBA" id="ARBA00023140"/>
    </source>
</evidence>
<evidence type="ECO:0000256" key="10">
    <source>
        <dbReference type="ARBA" id="ARBA00023235"/>
    </source>
</evidence>
<comment type="similarity">
    <text evidence="3">In the N-terminal section; belongs to the enoyl-CoA hydratase/isomerase family.</text>
</comment>
<dbReference type="Gene3D" id="3.40.50.720">
    <property type="entry name" value="NAD(P)-binding Rossmann-like Domain"/>
    <property type="match status" value="1"/>
</dbReference>
<evidence type="ECO:0000313" key="17">
    <source>
        <dbReference type="EMBL" id="MDT0575884.1"/>
    </source>
</evidence>
<keyword evidence="4" id="KW-0276">Fatty acid metabolism</keyword>
<dbReference type="Gene3D" id="3.90.226.10">
    <property type="entry name" value="2-enoyl-CoA Hydratase, Chain A, domain 1"/>
    <property type="match status" value="1"/>
</dbReference>
<dbReference type="SUPFAM" id="SSF51735">
    <property type="entry name" value="NAD(P)-binding Rossmann-fold domains"/>
    <property type="match status" value="1"/>
</dbReference>
<evidence type="ECO:0000259" key="15">
    <source>
        <dbReference type="Pfam" id="PF00725"/>
    </source>
</evidence>
<proteinExistence type="inferred from homology"/>
<evidence type="ECO:0000256" key="13">
    <source>
        <dbReference type="ARBA" id="ARBA00049556"/>
    </source>
</evidence>
<comment type="catalytic activity">
    <reaction evidence="13">
        <text>a (3S)-3-hydroxyacyl-CoA + NAD(+) = a 3-oxoacyl-CoA + NADH + H(+)</text>
        <dbReference type="Rhea" id="RHEA:22432"/>
        <dbReference type="ChEBI" id="CHEBI:15378"/>
        <dbReference type="ChEBI" id="CHEBI:57318"/>
        <dbReference type="ChEBI" id="CHEBI:57540"/>
        <dbReference type="ChEBI" id="CHEBI:57945"/>
        <dbReference type="ChEBI" id="CHEBI:90726"/>
        <dbReference type="EC" id="1.1.1.35"/>
    </reaction>
</comment>
<comment type="subcellular location">
    <subcellularLocation>
        <location evidence="1">Peroxisome</location>
    </subcellularLocation>
</comment>
<dbReference type="SUPFAM" id="SSF52096">
    <property type="entry name" value="ClpP/crotonase"/>
    <property type="match status" value="1"/>
</dbReference>
<dbReference type="PANTHER" id="PTHR23309:SF51">
    <property type="entry name" value="3-HYDROXYACYL-COA DEHYDROGENASE-RELATED"/>
    <property type="match status" value="1"/>
</dbReference>
<dbReference type="InterPro" id="IPR001753">
    <property type="entry name" value="Enoyl-CoA_hydra/iso"/>
</dbReference>